<dbReference type="GO" id="GO:0006508">
    <property type="term" value="P:proteolysis"/>
    <property type="evidence" value="ECO:0000318"/>
    <property type="project" value="GO_Central"/>
</dbReference>
<dbReference type="GO" id="GO:0005615">
    <property type="term" value="C:extracellular space"/>
    <property type="evidence" value="ECO:0000318"/>
    <property type="project" value="GO_Central"/>
</dbReference>
<comment type="similarity">
    <text evidence="1 2">Belongs to the peptidase M14 family.</text>
</comment>
<sequence>MWTTRLALFTASALAQTQYGENHVNVNFDSQIVEQTAFPAPNATLLSPAFLAAGNASFDPGWTEGTEGATSQDQLNFVSEEGKNFPYVYLSTSSNASATSRDSGKLRVWIQGSVHGNEPAGDEATLALLGAMDANATWGCIISRRYNPDGNAYFQRTLATNYDPNRDHTKLARQQTRDIKEWFSSFAPHIAIDMHEYGAASRYSGNYSNAADGMFSAAKNLNIHQSIRDLSENVFAPAINASLLSKSLRGEPYVTASRNNPPRLDEAGTDAKIGRNAMGLTQCVTFLFETRGIGIASQSFKRRTLAGLQMILGVLEPARDRAEEVYNTIEGAIKEVVESKEDIIVTDYTKYTNRTYTMVDRRNGAVVQLPIEFSSTTPSTANLTRARPEGYIIPSAWADLAERLRVSGLEVETMDQAFSGEVEVYNITTASLGKAYYEGAVLSTVTTETLKQEVKLPAGSFFVSSAQKNAGLAFVALEPENIDSYVSFGIVPMEVGDLYPIFRKVSRRLIRPAAPWHRNTRPYYEPTVSRTPSLEDIRNPSHNSALHCHQPKPLTLPSPYTPSTRPHDLPSRISALNRRAAVVSAQLAHLTAVARPLESTKPERLSETQLYDMHQEGVGLVRALGMFEAQAKEVLEMLADLLGGGREVEEEEVDWMWEGAWERGMRVGKGARKGRDV</sequence>
<dbReference type="KEGG" id="pno:SNOG_11052"/>
<dbReference type="GO" id="GO:0008270">
    <property type="term" value="F:zinc ion binding"/>
    <property type="evidence" value="ECO:0007669"/>
    <property type="project" value="InterPro"/>
</dbReference>
<keyword evidence="3" id="KW-0732">Signal</keyword>
<dbReference type="GO" id="GO:0004181">
    <property type="term" value="F:metallocarboxypeptidase activity"/>
    <property type="evidence" value="ECO:0000318"/>
    <property type="project" value="GO_Central"/>
</dbReference>
<protein>
    <recommendedName>
        <fullName evidence="4">Peptidase M14 domain-containing protein</fullName>
    </recommendedName>
</protein>
<dbReference type="VEuPathDB" id="FungiDB:JI435_110520"/>
<dbReference type="RefSeq" id="XP_001801304.1">
    <property type="nucleotide sequence ID" value="XM_001801252.1"/>
</dbReference>
<dbReference type="HOGENOM" id="CLU_026103_1_0_1"/>
<dbReference type="EMBL" id="CH445342">
    <property type="protein sequence ID" value="EAT81551.2"/>
    <property type="molecule type" value="Genomic_DNA"/>
</dbReference>
<evidence type="ECO:0000259" key="4">
    <source>
        <dbReference type="PROSITE" id="PS52035"/>
    </source>
</evidence>
<proteinExistence type="inferred from homology"/>
<evidence type="ECO:0000256" key="3">
    <source>
        <dbReference type="SAM" id="SignalP"/>
    </source>
</evidence>
<dbReference type="InParanoid" id="Q0UB12"/>
<dbReference type="Gene3D" id="3.40.630.10">
    <property type="entry name" value="Zn peptidases"/>
    <property type="match status" value="1"/>
</dbReference>
<reference evidence="6" key="1">
    <citation type="journal article" date="2007" name="Plant Cell">
        <title>Dothideomycete-plant interactions illuminated by genome sequencing and EST analysis of the wheat pathogen Stagonospora nodorum.</title>
        <authorList>
            <person name="Hane J.K."/>
            <person name="Lowe R.G."/>
            <person name="Solomon P.S."/>
            <person name="Tan K.C."/>
            <person name="Schoch C.L."/>
            <person name="Spatafora J.W."/>
            <person name="Crous P.W."/>
            <person name="Kodira C."/>
            <person name="Birren B.W."/>
            <person name="Galagan J.E."/>
            <person name="Torriani S.F."/>
            <person name="McDonald B.A."/>
            <person name="Oliver R.P."/>
        </authorList>
    </citation>
    <scope>NUCLEOTIDE SEQUENCE [LARGE SCALE GENOMIC DNA]</scope>
    <source>
        <strain evidence="6">SN15 / ATCC MYA-4574 / FGSC 10173</strain>
    </source>
</reference>
<dbReference type="VEuPathDB" id="FungiDB:JI435_307460"/>
<feature type="chain" id="PRO_5013084949" description="Peptidase M14 domain-containing protein" evidence="3">
    <location>
        <begin position="16"/>
        <end position="677"/>
    </location>
</feature>
<name>Q0UB12_PHANO</name>
<feature type="signal peptide" evidence="3">
    <location>
        <begin position="1"/>
        <end position="15"/>
    </location>
</feature>
<accession>Q0UB12</accession>
<dbReference type="eggNOG" id="ENOG502RDMV">
    <property type="taxonomic scope" value="Eukaryota"/>
</dbReference>
<dbReference type="SUPFAM" id="SSF53187">
    <property type="entry name" value="Zn-dependent exopeptidases"/>
    <property type="match status" value="1"/>
</dbReference>
<dbReference type="Proteomes" id="UP000001055">
    <property type="component" value="Unassembled WGS sequence"/>
</dbReference>
<dbReference type="InterPro" id="IPR000834">
    <property type="entry name" value="Peptidase_M14"/>
</dbReference>
<dbReference type="GeneID" id="5978212"/>
<dbReference type="PROSITE" id="PS52035">
    <property type="entry name" value="PEPTIDASE_M14"/>
    <property type="match status" value="1"/>
</dbReference>
<evidence type="ECO:0000256" key="1">
    <source>
        <dbReference type="ARBA" id="ARBA00005988"/>
    </source>
</evidence>
<evidence type="ECO:0000313" key="6">
    <source>
        <dbReference type="Proteomes" id="UP000001055"/>
    </source>
</evidence>
<evidence type="ECO:0000256" key="2">
    <source>
        <dbReference type="PROSITE-ProRule" id="PRU01379"/>
    </source>
</evidence>
<organism evidence="5 6">
    <name type="scientific">Phaeosphaeria nodorum (strain SN15 / ATCC MYA-4574 / FGSC 10173)</name>
    <name type="common">Glume blotch fungus</name>
    <name type="synonym">Parastagonospora nodorum</name>
    <dbReference type="NCBI Taxonomy" id="321614"/>
    <lineage>
        <taxon>Eukaryota</taxon>
        <taxon>Fungi</taxon>
        <taxon>Dikarya</taxon>
        <taxon>Ascomycota</taxon>
        <taxon>Pezizomycotina</taxon>
        <taxon>Dothideomycetes</taxon>
        <taxon>Pleosporomycetidae</taxon>
        <taxon>Pleosporales</taxon>
        <taxon>Pleosporineae</taxon>
        <taxon>Phaeosphaeriaceae</taxon>
        <taxon>Parastagonospora</taxon>
    </lineage>
</organism>
<evidence type="ECO:0000313" key="5">
    <source>
        <dbReference type="EMBL" id="EAT81551.2"/>
    </source>
</evidence>
<gene>
    <name evidence="5" type="ORF">SNOG_11052</name>
</gene>
<feature type="domain" description="Peptidase M14" evidence="4">
    <location>
        <begin position="47"/>
        <end position="318"/>
    </location>
</feature>
<dbReference type="AlphaFoldDB" id="Q0UB12"/>
<feature type="active site" description="Proton donor/acceptor" evidence="2">
    <location>
        <position position="289"/>
    </location>
</feature>